<gene>
    <name evidence="4" type="ORF">MA16_Dca001470</name>
</gene>
<dbReference type="Pfam" id="PF04859">
    <property type="entry name" value="DUF641"/>
    <property type="match status" value="1"/>
</dbReference>
<dbReference type="AlphaFoldDB" id="A0A2I0WMH7"/>
<feature type="domain" description="DUF641" evidence="2">
    <location>
        <begin position="53"/>
        <end position="172"/>
    </location>
</feature>
<organism evidence="4 5">
    <name type="scientific">Dendrobium catenatum</name>
    <dbReference type="NCBI Taxonomy" id="906689"/>
    <lineage>
        <taxon>Eukaryota</taxon>
        <taxon>Viridiplantae</taxon>
        <taxon>Streptophyta</taxon>
        <taxon>Embryophyta</taxon>
        <taxon>Tracheophyta</taxon>
        <taxon>Spermatophyta</taxon>
        <taxon>Magnoliopsida</taxon>
        <taxon>Liliopsida</taxon>
        <taxon>Asparagales</taxon>
        <taxon>Orchidaceae</taxon>
        <taxon>Epidendroideae</taxon>
        <taxon>Malaxideae</taxon>
        <taxon>Dendrobiinae</taxon>
        <taxon>Dendrobium</taxon>
    </lineage>
</organism>
<sequence length="432" mass="49370">MDSTSKTSFGTLSKAFTKILCLRSNSTISGDVALHKPNFSENPDELTGDHQNDIEVLLANLFAGVSAVKAAYAELQLAHAPYDLHVIHFSDRAVVTQLKRLSELKQGFLNREQLKQSSSRAQAQVQEQRNLLKTYKMITAKLEYELRSKESEISSLQSELRVSEKQCRALEVRLRPGRTLAALDDLHLSGLNPAHFLTLLRSTVKSIRSFVKIMVREMKSAGWDLSAAAGVIQPYLRRQRNSNHNIFAFQSYVSQIMFSNFQRQDFGLGGPVRDRHSFFAEFTELKFFKQKNCFERKSQFGKFCRGKYLGLVHPKMEASFFGNIEQRKLVSSGRGSPEIDFFEGFTEMARRVWLLHCLFFSFKEEDKGVIFQARRGSRFSDLYMDSVAEDEEEAEQGGLDCRPEVGFTVLPGFRVGRTVIQCRVYLVYTDRR</sequence>
<protein>
    <submittedName>
        <fullName evidence="4">Uncharacterized protein</fullName>
    </submittedName>
</protein>
<dbReference type="InterPro" id="IPR006943">
    <property type="entry name" value="DUF641_pln"/>
</dbReference>
<feature type="coiled-coil region" evidence="1">
    <location>
        <begin position="111"/>
        <end position="173"/>
    </location>
</feature>
<dbReference type="EMBL" id="KZ502537">
    <property type="protein sequence ID" value="PKU76864.1"/>
    <property type="molecule type" value="Genomic_DNA"/>
</dbReference>
<evidence type="ECO:0000313" key="5">
    <source>
        <dbReference type="Proteomes" id="UP000233837"/>
    </source>
</evidence>
<dbReference type="GO" id="GO:0009639">
    <property type="term" value="P:response to red or far red light"/>
    <property type="evidence" value="ECO:0007669"/>
    <property type="project" value="InterPro"/>
</dbReference>
<dbReference type="Proteomes" id="UP000233837">
    <property type="component" value="Unassembled WGS sequence"/>
</dbReference>
<dbReference type="OrthoDB" id="1915848at2759"/>
<dbReference type="InterPro" id="IPR056813">
    <property type="entry name" value="GIL1_IRKI_C"/>
</dbReference>
<keyword evidence="1" id="KW-0175">Coiled coil</keyword>
<reference evidence="4 5" key="2">
    <citation type="journal article" date="2017" name="Nature">
        <title>The Apostasia genome and the evolution of orchids.</title>
        <authorList>
            <person name="Zhang G.Q."/>
            <person name="Liu K.W."/>
            <person name="Li Z."/>
            <person name="Lohaus R."/>
            <person name="Hsiao Y.Y."/>
            <person name="Niu S.C."/>
            <person name="Wang J.Y."/>
            <person name="Lin Y.C."/>
            <person name="Xu Q."/>
            <person name="Chen L.J."/>
            <person name="Yoshida K."/>
            <person name="Fujiwara S."/>
            <person name="Wang Z.W."/>
            <person name="Zhang Y.Q."/>
            <person name="Mitsuda N."/>
            <person name="Wang M."/>
            <person name="Liu G.H."/>
            <person name="Pecoraro L."/>
            <person name="Huang H.X."/>
            <person name="Xiao X.J."/>
            <person name="Lin M."/>
            <person name="Wu X.Y."/>
            <person name="Wu W.L."/>
            <person name="Chen Y.Y."/>
            <person name="Chang S.B."/>
            <person name="Sakamoto S."/>
            <person name="Ohme-Takagi M."/>
            <person name="Yagi M."/>
            <person name="Zeng S.J."/>
            <person name="Shen C.Y."/>
            <person name="Yeh C.M."/>
            <person name="Luo Y.B."/>
            <person name="Tsai W.C."/>
            <person name="Van de Peer Y."/>
            <person name="Liu Z.J."/>
        </authorList>
    </citation>
    <scope>NUCLEOTIDE SEQUENCE [LARGE SCALE GENOMIC DNA]</scope>
    <source>
        <tissue evidence="4">The whole plant</tissue>
    </source>
</reference>
<evidence type="ECO:0000259" key="2">
    <source>
        <dbReference type="Pfam" id="PF04859"/>
    </source>
</evidence>
<dbReference type="PANTHER" id="PTHR31161">
    <property type="entry name" value="PROTEIN GRAVITROPIC IN THE LIGHT 1"/>
    <property type="match status" value="1"/>
</dbReference>
<evidence type="ECO:0000256" key="1">
    <source>
        <dbReference type="SAM" id="Coils"/>
    </source>
</evidence>
<evidence type="ECO:0000313" key="4">
    <source>
        <dbReference type="EMBL" id="PKU76864.1"/>
    </source>
</evidence>
<keyword evidence="5" id="KW-1185">Reference proteome</keyword>
<feature type="domain" description="GIL1/IRKI C-terminal" evidence="3">
    <location>
        <begin position="370"/>
        <end position="425"/>
    </location>
</feature>
<proteinExistence type="predicted"/>
<dbReference type="Pfam" id="PF24994">
    <property type="entry name" value="GIL1_IRKI_C"/>
    <property type="match status" value="1"/>
</dbReference>
<accession>A0A2I0WMH7</accession>
<name>A0A2I0WMH7_9ASPA</name>
<evidence type="ECO:0000259" key="3">
    <source>
        <dbReference type="Pfam" id="PF24994"/>
    </source>
</evidence>
<dbReference type="GO" id="GO:0009959">
    <property type="term" value="P:negative gravitropism"/>
    <property type="evidence" value="ECO:0007669"/>
    <property type="project" value="InterPro"/>
</dbReference>
<dbReference type="InterPro" id="IPR040225">
    <property type="entry name" value="GIL1-like"/>
</dbReference>
<reference evidence="4 5" key="1">
    <citation type="journal article" date="2016" name="Sci. Rep.">
        <title>The Dendrobium catenatum Lindl. genome sequence provides insights into polysaccharide synthase, floral development and adaptive evolution.</title>
        <authorList>
            <person name="Zhang G.Q."/>
            <person name="Xu Q."/>
            <person name="Bian C."/>
            <person name="Tsai W.C."/>
            <person name="Yeh C.M."/>
            <person name="Liu K.W."/>
            <person name="Yoshida K."/>
            <person name="Zhang L.S."/>
            <person name="Chang S.B."/>
            <person name="Chen F."/>
            <person name="Shi Y."/>
            <person name="Su Y.Y."/>
            <person name="Zhang Y.Q."/>
            <person name="Chen L.J."/>
            <person name="Yin Y."/>
            <person name="Lin M."/>
            <person name="Huang H."/>
            <person name="Deng H."/>
            <person name="Wang Z.W."/>
            <person name="Zhu S.L."/>
            <person name="Zhao X."/>
            <person name="Deng C."/>
            <person name="Niu S.C."/>
            <person name="Huang J."/>
            <person name="Wang M."/>
            <person name="Liu G.H."/>
            <person name="Yang H.J."/>
            <person name="Xiao X.J."/>
            <person name="Hsiao Y.Y."/>
            <person name="Wu W.L."/>
            <person name="Chen Y.Y."/>
            <person name="Mitsuda N."/>
            <person name="Ohme-Takagi M."/>
            <person name="Luo Y.B."/>
            <person name="Van de Peer Y."/>
            <person name="Liu Z.J."/>
        </authorList>
    </citation>
    <scope>NUCLEOTIDE SEQUENCE [LARGE SCALE GENOMIC DNA]</scope>
    <source>
        <tissue evidence="4">The whole plant</tissue>
    </source>
</reference>